<gene>
    <name evidence="1" type="ORF">RRG08_038206</name>
</gene>
<comment type="caution">
    <text evidence="1">The sequence shown here is derived from an EMBL/GenBank/DDBJ whole genome shotgun (WGS) entry which is preliminary data.</text>
</comment>
<accession>A0AAE1AMM7</accession>
<reference evidence="1" key="1">
    <citation type="journal article" date="2023" name="G3 (Bethesda)">
        <title>A reference genome for the long-term kleptoplast-retaining sea slug Elysia crispata morphotype clarki.</title>
        <authorList>
            <person name="Eastman K.E."/>
            <person name="Pendleton A.L."/>
            <person name="Shaikh M.A."/>
            <person name="Suttiyut T."/>
            <person name="Ogas R."/>
            <person name="Tomko P."/>
            <person name="Gavelis G."/>
            <person name="Widhalm J.R."/>
            <person name="Wisecaver J.H."/>
        </authorList>
    </citation>
    <scope>NUCLEOTIDE SEQUENCE</scope>
    <source>
        <strain evidence="1">ECLA1</strain>
    </source>
</reference>
<sequence length="168" mass="18376">MKIFCSADNNYRIKLRKLHLVSNSLYLVAPCTGLSLQVLPQVSVIDLYTDTSLRVYSQPGPFGVDGKRQTLSGFGNRKQTVHTHTGTTEELASDCRACVTRPGHATTRTVLSPRSPVYYSREQNLGPECGEIPRALLDLSLCLLISDSQCLHGLTDYCLSRTLSAASG</sequence>
<evidence type="ECO:0000313" key="2">
    <source>
        <dbReference type="Proteomes" id="UP001283361"/>
    </source>
</evidence>
<keyword evidence="2" id="KW-1185">Reference proteome</keyword>
<dbReference type="Proteomes" id="UP001283361">
    <property type="component" value="Unassembled WGS sequence"/>
</dbReference>
<dbReference type="AlphaFoldDB" id="A0AAE1AMM7"/>
<name>A0AAE1AMM7_9GAST</name>
<proteinExistence type="predicted"/>
<evidence type="ECO:0000313" key="1">
    <source>
        <dbReference type="EMBL" id="KAK3790715.1"/>
    </source>
</evidence>
<organism evidence="1 2">
    <name type="scientific">Elysia crispata</name>
    <name type="common">lettuce slug</name>
    <dbReference type="NCBI Taxonomy" id="231223"/>
    <lineage>
        <taxon>Eukaryota</taxon>
        <taxon>Metazoa</taxon>
        <taxon>Spiralia</taxon>
        <taxon>Lophotrochozoa</taxon>
        <taxon>Mollusca</taxon>
        <taxon>Gastropoda</taxon>
        <taxon>Heterobranchia</taxon>
        <taxon>Euthyneura</taxon>
        <taxon>Panpulmonata</taxon>
        <taxon>Sacoglossa</taxon>
        <taxon>Placobranchoidea</taxon>
        <taxon>Plakobranchidae</taxon>
        <taxon>Elysia</taxon>
    </lineage>
</organism>
<protein>
    <submittedName>
        <fullName evidence="1">Uncharacterized protein</fullName>
    </submittedName>
</protein>
<dbReference type="EMBL" id="JAWDGP010001519">
    <property type="protein sequence ID" value="KAK3790715.1"/>
    <property type="molecule type" value="Genomic_DNA"/>
</dbReference>